<evidence type="ECO:0000256" key="3">
    <source>
        <dbReference type="ARBA" id="ARBA00012438"/>
    </source>
</evidence>
<keyword evidence="15" id="KW-1185">Reference proteome</keyword>
<evidence type="ECO:0000256" key="9">
    <source>
        <dbReference type="SAM" id="Phobius"/>
    </source>
</evidence>
<dbReference type="InterPro" id="IPR050482">
    <property type="entry name" value="Sensor_HK_TwoCompSys"/>
</dbReference>
<reference evidence="14 15" key="1">
    <citation type="journal article" date="2013" name="Front. Microbiol.">
        <title>The genome of Nitrospina gracilis illuminates the metabolism and evolution of the major marine nitrite oxidizer.</title>
        <authorList>
            <person name="Luecker S."/>
            <person name="Nowka B."/>
            <person name="Rattei T."/>
            <person name="Spieck E."/>
            <person name="and Daims H."/>
        </authorList>
    </citation>
    <scope>NUCLEOTIDE SEQUENCE [LARGE SCALE GENOMIC DNA]</scope>
    <source>
        <strain evidence="14 15">3/211</strain>
    </source>
</reference>
<feature type="domain" description="Histidine kinase" evidence="10">
    <location>
        <begin position="520"/>
        <end position="609"/>
    </location>
</feature>
<dbReference type="Proteomes" id="UP000011704">
    <property type="component" value="Unassembled WGS sequence"/>
</dbReference>
<dbReference type="STRING" id="1266370.NITGR_150024"/>
<dbReference type="CDD" id="cd00130">
    <property type="entry name" value="PAS"/>
    <property type="match status" value="1"/>
</dbReference>
<dbReference type="SMART" id="SM00387">
    <property type="entry name" value="HATPase_c"/>
    <property type="match status" value="1"/>
</dbReference>
<keyword evidence="5" id="KW-0808">Transferase</keyword>
<dbReference type="InParanoid" id="M1YVP1"/>
<dbReference type="PROSITE" id="PS50885">
    <property type="entry name" value="HAMP"/>
    <property type="match status" value="1"/>
</dbReference>
<comment type="caution">
    <text evidence="14">The sequence shown here is derived from an EMBL/GenBank/DDBJ whole genome shotgun (WGS) entry which is preliminary data.</text>
</comment>
<keyword evidence="9" id="KW-1133">Transmembrane helix</keyword>
<dbReference type="CDD" id="cd06225">
    <property type="entry name" value="HAMP"/>
    <property type="match status" value="1"/>
</dbReference>
<dbReference type="InterPro" id="IPR033417">
    <property type="entry name" value="CHASE8"/>
</dbReference>
<evidence type="ECO:0000256" key="4">
    <source>
        <dbReference type="ARBA" id="ARBA00022553"/>
    </source>
</evidence>
<dbReference type="InterPro" id="IPR003594">
    <property type="entry name" value="HATPase_dom"/>
</dbReference>
<keyword evidence="7" id="KW-0902">Two-component regulatory system</keyword>
<keyword evidence="4" id="KW-0597">Phosphoprotein</keyword>
<dbReference type="NCBIfam" id="TIGR00229">
    <property type="entry name" value="sensory_box"/>
    <property type="match status" value="1"/>
</dbReference>
<dbReference type="InterPro" id="IPR013655">
    <property type="entry name" value="PAS_fold_3"/>
</dbReference>
<keyword evidence="9" id="KW-0812">Transmembrane</keyword>
<comment type="catalytic activity">
    <reaction evidence="1">
        <text>ATP + protein L-histidine = ADP + protein N-phospho-L-histidine.</text>
        <dbReference type="EC" id="2.7.13.3"/>
    </reaction>
</comment>
<feature type="domain" description="PAS" evidence="11">
    <location>
        <begin position="262"/>
        <end position="334"/>
    </location>
</feature>
<proteinExistence type="predicted"/>
<dbReference type="SMART" id="SM00086">
    <property type="entry name" value="PAC"/>
    <property type="match status" value="1"/>
</dbReference>
<dbReference type="SMART" id="SM00304">
    <property type="entry name" value="HAMP"/>
    <property type="match status" value="1"/>
</dbReference>
<evidence type="ECO:0000259" key="10">
    <source>
        <dbReference type="PROSITE" id="PS50109"/>
    </source>
</evidence>
<dbReference type="Pfam" id="PF08447">
    <property type="entry name" value="PAS_3"/>
    <property type="match status" value="1"/>
</dbReference>
<organism evidence="14 15">
    <name type="scientific">Nitrospina gracilis (strain 3/211)</name>
    <dbReference type="NCBI Taxonomy" id="1266370"/>
    <lineage>
        <taxon>Bacteria</taxon>
        <taxon>Pseudomonadati</taxon>
        <taxon>Nitrospinota/Tectimicrobiota group</taxon>
        <taxon>Nitrospinota</taxon>
        <taxon>Nitrospinia</taxon>
        <taxon>Nitrospinales</taxon>
        <taxon>Nitrospinaceae</taxon>
        <taxon>Nitrospina</taxon>
    </lineage>
</organism>
<dbReference type="AlphaFoldDB" id="M1YVP1"/>
<evidence type="ECO:0000256" key="1">
    <source>
        <dbReference type="ARBA" id="ARBA00000085"/>
    </source>
</evidence>
<evidence type="ECO:0000259" key="12">
    <source>
        <dbReference type="PROSITE" id="PS50113"/>
    </source>
</evidence>
<dbReference type="GO" id="GO:0046983">
    <property type="term" value="F:protein dimerization activity"/>
    <property type="evidence" value="ECO:0007669"/>
    <property type="project" value="InterPro"/>
</dbReference>
<dbReference type="InterPro" id="IPR003660">
    <property type="entry name" value="HAMP_dom"/>
</dbReference>
<dbReference type="SMART" id="SM00091">
    <property type="entry name" value="PAS"/>
    <property type="match status" value="1"/>
</dbReference>
<evidence type="ECO:0000256" key="8">
    <source>
        <dbReference type="SAM" id="Coils"/>
    </source>
</evidence>
<dbReference type="HOGENOM" id="CLU_031034_0_0_0"/>
<dbReference type="InterPro" id="IPR011712">
    <property type="entry name" value="Sig_transdc_His_kin_sub3_dim/P"/>
</dbReference>
<dbReference type="Gene3D" id="6.10.340.10">
    <property type="match status" value="1"/>
</dbReference>
<dbReference type="PROSITE" id="PS50112">
    <property type="entry name" value="PAS"/>
    <property type="match status" value="1"/>
</dbReference>
<dbReference type="EC" id="2.7.13.3" evidence="3"/>
<feature type="transmembrane region" description="Helical" evidence="9">
    <location>
        <begin position="13"/>
        <end position="34"/>
    </location>
</feature>
<protein>
    <recommendedName>
        <fullName evidence="3">histidine kinase</fullName>
        <ecNumber evidence="3">2.7.13.3</ecNumber>
    </recommendedName>
</protein>
<dbReference type="InterPro" id="IPR035965">
    <property type="entry name" value="PAS-like_dom_sf"/>
</dbReference>
<dbReference type="PROSITE" id="PS50109">
    <property type="entry name" value="HIS_KIN"/>
    <property type="match status" value="1"/>
</dbReference>
<dbReference type="Gene3D" id="1.20.5.1930">
    <property type="match status" value="1"/>
</dbReference>
<dbReference type="EMBL" id="CAQJ01000017">
    <property type="protein sequence ID" value="CCQ89656.1"/>
    <property type="molecule type" value="Genomic_DNA"/>
</dbReference>
<keyword evidence="9" id="KW-0472">Membrane</keyword>
<evidence type="ECO:0000259" key="11">
    <source>
        <dbReference type="PROSITE" id="PS50112"/>
    </source>
</evidence>
<dbReference type="Pfam" id="PF17152">
    <property type="entry name" value="CHASE8"/>
    <property type="match status" value="1"/>
</dbReference>
<feature type="domain" description="PAC" evidence="12">
    <location>
        <begin position="338"/>
        <end position="391"/>
    </location>
</feature>
<gene>
    <name evidence="14" type="ORF">NITGR_150024</name>
</gene>
<evidence type="ECO:0000256" key="7">
    <source>
        <dbReference type="ARBA" id="ARBA00023012"/>
    </source>
</evidence>
<dbReference type="GO" id="GO:0000155">
    <property type="term" value="F:phosphorelay sensor kinase activity"/>
    <property type="evidence" value="ECO:0007669"/>
    <property type="project" value="InterPro"/>
</dbReference>
<sequence>MKTFGDLSIKSKLILILLTMTLITFALCSSIFLYNDLKLFRKSLVRNLDILAQTVGANSRAAVYFEDPNAAENILSSLKVDPQIMYAVLYDADGDSFVTYRLDENVKISPPSFPVDQEGQASYNNSLELIRPIMLNDKVIGRIYLKAHLKEYEEVLSNYIFLIGGILFVTVLVSVAIAFKLQSIISNPILSLANTTLQISQEPNYSLRVKHQNQDELGMLFNGFNEMVSQIEKRESALSAANRQLTNEMLERQRSEEALRDSEERLKLALEAITDGVWDWDVTTGEVFFSPGCYSMLGYEPDGFAANIESFRSLLHPEDVELAVGATNAHMEGKTPLYEYESRLITKSGYLLWTLVRGKIVARDKEGNPTRIVGTFRDITERKKNEEALKVSREQIRKLYSHAQNLLEEERKRIAREVHDELGQTLTALKIDLTNVNSDLPPDQRPIKNKIKEMSHLVDRTIETVQRITTELRPQILDIFGINEAIEWQATEFQKRTGIYCEMIIENNLTDLNKDCATSIYRIFQETLTNVARHSEATKIQVHLFNEGNQLVLRVEDNGAGITKNQMADPKSFGLIGIQERALHWGGEAVISGEEGKGTIVHVTIPIYHYE</sequence>
<dbReference type="SUPFAM" id="SSF55785">
    <property type="entry name" value="PYP-like sensor domain (PAS domain)"/>
    <property type="match status" value="1"/>
</dbReference>
<dbReference type="CDD" id="cd16917">
    <property type="entry name" value="HATPase_UhpB-NarQ-NarX-like"/>
    <property type="match status" value="1"/>
</dbReference>
<dbReference type="PANTHER" id="PTHR24421">
    <property type="entry name" value="NITRATE/NITRITE SENSOR PROTEIN NARX-RELATED"/>
    <property type="match status" value="1"/>
</dbReference>
<evidence type="ECO:0000259" key="13">
    <source>
        <dbReference type="PROSITE" id="PS50885"/>
    </source>
</evidence>
<dbReference type="InterPro" id="IPR036890">
    <property type="entry name" value="HATPase_C_sf"/>
</dbReference>
<feature type="domain" description="HAMP" evidence="13">
    <location>
        <begin position="183"/>
        <end position="236"/>
    </location>
</feature>
<evidence type="ECO:0000313" key="14">
    <source>
        <dbReference type="EMBL" id="CCQ89656.1"/>
    </source>
</evidence>
<dbReference type="Gene3D" id="3.30.450.20">
    <property type="entry name" value="PAS domain"/>
    <property type="match status" value="1"/>
</dbReference>
<evidence type="ECO:0000256" key="2">
    <source>
        <dbReference type="ARBA" id="ARBA00004370"/>
    </source>
</evidence>
<dbReference type="GO" id="GO:0016020">
    <property type="term" value="C:membrane"/>
    <property type="evidence" value="ECO:0007669"/>
    <property type="project" value="UniProtKB-SubCell"/>
</dbReference>
<dbReference type="SUPFAM" id="SSF55874">
    <property type="entry name" value="ATPase domain of HSP90 chaperone/DNA topoisomerase II/histidine kinase"/>
    <property type="match status" value="1"/>
</dbReference>
<dbReference type="Gene3D" id="3.30.565.10">
    <property type="entry name" value="Histidine kinase-like ATPase, C-terminal domain"/>
    <property type="match status" value="1"/>
</dbReference>
<dbReference type="PANTHER" id="PTHR24421:SF59">
    <property type="entry name" value="OXYGEN SENSOR HISTIDINE KINASE NREB"/>
    <property type="match status" value="1"/>
</dbReference>
<keyword evidence="8" id="KW-0175">Coiled coil</keyword>
<dbReference type="Pfam" id="PF00672">
    <property type="entry name" value="HAMP"/>
    <property type="match status" value="1"/>
</dbReference>
<dbReference type="OrthoDB" id="9797605at2"/>
<keyword evidence="6" id="KW-0418">Kinase</keyword>
<dbReference type="InterPro" id="IPR000700">
    <property type="entry name" value="PAS-assoc_C"/>
</dbReference>
<evidence type="ECO:0000256" key="5">
    <source>
        <dbReference type="ARBA" id="ARBA00022679"/>
    </source>
</evidence>
<dbReference type="Pfam" id="PF07730">
    <property type="entry name" value="HisKA_3"/>
    <property type="match status" value="1"/>
</dbReference>
<dbReference type="InterPro" id="IPR000014">
    <property type="entry name" value="PAS"/>
</dbReference>
<dbReference type="RefSeq" id="WP_005006330.1">
    <property type="nucleotide sequence ID" value="NZ_HG422173.1"/>
</dbReference>
<dbReference type="InterPro" id="IPR005467">
    <property type="entry name" value="His_kinase_dom"/>
</dbReference>
<feature type="coiled-coil region" evidence="8">
    <location>
        <begin position="228"/>
        <end position="272"/>
    </location>
</feature>
<evidence type="ECO:0000313" key="15">
    <source>
        <dbReference type="Proteomes" id="UP000011704"/>
    </source>
</evidence>
<name>M1YVP1_NITG3</name>
<feature type="transmembrane region" description="Helical" evidence="9">
    <location>
        <begin position="159"/>
        <end position="179"/>
    </location>
</feature>
<accession>M1YVP1</accession>
<dbReference type="Pfam" id="PF02518">
    <property type="entry name" value="HATPase_c"/>
    <property type="match status" value="1"/>
</dbReference>
<comment type="subcellular location">
    <subcellularLocation>
        <location evidence="2">Membrane</location>
    </subcellularLocation>
</comment>
<dbReference type="SUPFAM" id="SSF158472">
    <property type="entry name" value="HAMP domain-like"/>
    <property type="match status" value="1"/>
</dbReference>
<dbReference type="FunCoup" id="M1YVP1">
    <property type="interactions" value="91"/>
</dbReference>
<dbReference type="InterPro" id="IPR001610">
    <property type="entry name" value="PAC"/>
</dbReference>
<dbReference type="PROSITE" id="PS50113">
    <property type="entry name" value="PAC"/>
    <property type="match status" value="1"/>
</dbReference>
<evidence type="ECO:0000256" key="6">
    <source>
        <dbReference type="ARBA" id="ARBA00022777"/>
    </source>
</evidence>